<evidence type="ECO:0000313" key="8">
    <source>
        <dbReference type="Proteomes" id="UP000034727"/>
    </source>
</evidence>
<evidence type="ECO:0000256" key="1">
    <source>
        <dbReference type="ARBA" id="ARBA00009943"/>
    </source>
</evidence>
<dbReference type="InterPro" id="IPR050644">
    <property type="entry name" value="PG_Glycine_Bridge_Synth"/>
</dbReference>
<evidence type="ECO:0000256" key="6">
    <source>
        <dbReference type="ARBA" id="ARBA00023316"/>
    </source>
</evidence>
<accession>A0A0G1R2L4</accession>
<name>A0A0G1R2L4_9BACT</name>
<dbReference type="GO" id="GO:0071555">
    <property type="term" value="P:cell wall organization"/>
    <property type="evidence" value="ECO:0007669"/>
    <property type="project" value="UniProtKB-KW"/>
</dbReference>
<evidence type="ECO:0000313" key="7">
    <source>
        <dbReference type="EMBL" id="KKU15095.1"/>
    </source>
</evidence>
<dbReference type="GO" id="GO:0016755">
    <property type="term" value="F:aminoacyltransferase activity"/>
    <property type="evidence" value="ECO:0007669"/>
    <property type="project" value="InterPro"/>
</dbReference>
<organism evidence="7 8">
    <name type="scientific">Candidatus Jorgensenbacteria bacterium GW2011_GWA2_45_9</name>
    <dbReference type="NCBI Taxonomy" id="1618663"/>
    <lineage>
        <taxon>Bacteria</taxon>
        <taxon>Candidatus Joergenseniibacteriota</taxon>
    </lineage>
</organism>
<evidence type="ECO:0000256" key="3">
    <source>
        <dbReference type="ARBA" id="ARBA00022960"/>
    </source>
</evidence>
<protein>
    <recommendedName>
        <fullName evidence="9">Methicillin resistance protein</fullName>
    </recommendedName>
</protein>
<dbReference type="InterPro" id="IPR016181">
    <property type="entry name" value="Acyl_CoA_acyltransferase"/>
</dbReference>
<dbReference type="PANTHER" id="PTHR36174">
    <property type="entry name" value="LIPID II:GLYCINE GLYCYLTRANSFERASE"/>
    <property type="match status" value="1"/>
</dbReference>
<dbReference type="AlphaFoldDB" id="A0A0G1R2L4"/>
<keyword evidence="2" id="KW-0808">Transferase</keyword>
<dbReference type="GO" id="GO:0008360">
    <property type="term" value="P:regulation of cell shape"/>
    <property type="evidence" value="ECO:0007669"/>
    <property type="project" value="UniProtKB-KW"/>
</dbReference>
<dbReference type="GO" id="GO:0009252">
    <property type="term" value="P:peptidoglycan biosynthetic process"/>
    <property type="evidence" value="ECO:0007669"/>
    <property type="project" value="UniProtKB-KW"/>
</dbReference>
<dbReference type="EMBL" id="LCLJ01000012">
    <property type="protein sequence ID" value="KKU15095.1"/>
    <property type="molecule type" value="Genomic_DNA"/>
</dbReference>
<sequence length="315" mass="35708">MKENTNITNSSVSFLQSGAWEELQRRLGRKTIRCQTPGLSGFGILVNARFGNHYAYFPHGPSGVWSAENINEFVEKTREAAGDAKPFFLRVEPFVKDSEELSDTLKRAGFIKARANQPEETFIIDLTKHKEEILSGTEHDTRYSIRAAEKRGVVIEKTEGNSRADKFEIFWKMFEKTNERHNLSSYGKEYYRRVFFLDGDASSKTFFAYLDGEPIACATTVFFGNQAAYLYAASMDGFGKYNAPTLLIWNALLDAKENGCVSFDLWGVSSTNKKWSGVTAFKKGFGGRSVRRAGTWDIIFNNIKYQTYLLAKKIL</sequence>
<keyword evidence="4" id="KW-0573">Peptidoglycan synthesis</keyword>
<comment type="similarity">
    <text evidence="1">Belongs to the FemABX family.</text>
</comment>
<dbReference type="Gene3D" id="3.40.630.30">
    <property type="match status" value="2"/>
</dbReference>
<proteinExistence type="inferred from homology"/>
<dbReference type="InterPro" id="IPR003447">
    <property type="entry name" value="FEMABX"/>
</dbReference>
<evidence type="ECO:0000256" key="4">
    <source>
        <dbReference type="ARBA" id="ARBA00022984"/>
    </source>
</evidence>
<dbReference type="PROSITE" id="PS51191">
    <property type="entry name" value="FEMABX"/>
    <property type="match status" value="1"/>
</dbReference>
<dbReference type="PANTHER" id="PTHR36174:SF1">
    <property type="entry name" value="LIPID II:GLYCINE GLYCYLTRANSFERASE"/>
    <property type="match status" value="1"/>
</dbReference>
<reference evidence="7 8" key="1">
    <citation type="journal article" date="2015" name="Nature">
        <title>rRNA introns, odd ribosomes, and small enigmatic genomes across a large radiation of phyla.</title>
        <authorList>
            <person name="Brown C.T."/>
            <person name="Hug L.A."/>
            <person name="Thomas B.C."/>
            <person name="Sharon I."/>
            <person name="Castelle C.J."/>
            <person name="Singh A."/>
            <person name="Wilkins M.J."/>
            <person name="Williams K.H."/>
            <person name="Banfield J.F."/>
        </authorList>
    </citation>
    <scope>NUCLEOTIDE SEQUENCE [LARGE SCALE GENOMIC DNA]</scope>
</reference>
<evidence type="ECO:0000256" key="2">
    <source>
        <dbReference type="ARBA" id="ARBA00022679"/>
    </source>
</evidence>
<dbReference type="SUPFAM" id="SSF55729">
    <property type="entry name" value="Acyl-CoA N-acyltransferases (Nat)"/>
    <property type="match status" value="2"/>
</dbReference>
<evidence type="ECO:0000256" key="5">
    <source>
        <dbReference type="ARBA" id="ARBA00023315"/>
    </source>
</evidence>
<evidence type="ECO:0008006" key="9">
    <source>
        <dbReference type="Google" id="ProtNLM"/>
    </source>
</evidence>
<keyword evidence="6" id="KW-0961">Cell wall biogenesis/degradation</keyword>
<dbReference type="Pfam" id="PF02388">
    <property type="entry name" value="FemAB"/>
    <property type="match status" value="2"/>
</dbReference>
<keyword evidence="3" id="KW-0133">Cell shape</keyword>
<gene>
    <name evidence="7" type="ORF">UX22_C0012G0014</name>
</gene>
<keyword evidence="5" id="KW-0012">Acyltransferase</keyword>
<dbReference type="Proteomes" id="UP000034727">
    <property type="component" value="Unassembled WGS sequence"/>
</dbReference>
<comment type="caution">
    <text evidence="7">The sequence shown here is derived from an EMBL/GenBank/DDBJ whole genome shotgun (WGS) entry which is preliminary data.</text>
</comment>